<gene>
    <name evidence="5" type="ORF">RAE03_12105</name>
</gene>
<dbReference type="InterPro" id="IPR005506">
    <property type="entry name" value="DUF312_ALF"/>
</dbReference>
<keyword evidence="3" id="KW-0732">Signal</keyword>
<dbReference type="GO" id="GO:1990841">
    <property type="term" value="F:promoter-specific chromatin binding"/>
    <property type="evidence" value="ECO:0007669"/>
    <property type="project" value="TreeGrafter"/>
</dbReference>
<evidence type="ECO:0000259" key="4">
    <source>
        <dbReference type="PROSITE" id="PS50111"/>
    </source>
</evidence>
<feature type="compositionally biased region" description="Low complexity" evidence="2">
    <location>
        <begin position="898"/>
        <end position="915"/>
    </location>
</feature>
<feature type="chain" id="PRO_5042194468" evidence="3">
    <location>
        <begin position="40"/>
        <end position="1283"/>
    </location>
</feature>
<dbReference type="Proteomes" id="UP001185706">
    <property type="component" value="Unassembled WGS sequence"/>
</dbReference>
<feature type="domain" description="Methyl-accepting transducer" evidence="4">
    <location>
        <begin position="308"/>
        <end position="549"/>
    </location>
</feature>
<protein>
    <submittedName>
        <fullName evidence="5">ALF repeat-containing protein</fullName>
    </submittedName>
</protein>
<feature type="region of interest" description="Disordered" evidence="2">
    <location>
        <begin position="486"/>
        <end position="515"/>
    </location>
</feature>
<evidence type="ECO:0000256" key="3">
    <source>
        <dbReference type="SAM" id="SignalP"/>
    </source>
</evidence>
<dbReference type="EMBL" id="JAVBIB010000033">
    <property type="protein sequence ID" value="MDV2420498.1"/>
    <property type="molecule type" value="Genomic_DNA"/>
</dbReference>
<dbReference type="GO" id="GO:0007165">
    <property type="term" value="P:signal transduction"/>
    <property type="evidence" value="ECO:0007669"/>
    <property type="project" value="UniProtKB-KW"/>
</dbReference>
<feature type="region of interest" description="Disordered" evidence="2">
    <location>
        <begin position="271"/>
        <end position="292"/>
    </location>
</feature>
<dbReference type="GO" id="GO:0016020">
    <property type="term" value="C:membrane"/>
    <property type="evidence" value="ECO:0007669"/>
    <property type="project" value="InterPro"/>
</dbReference>
<dbReference type="Pfam" id="PF03752">
    <property type="entry name" value="ALF"/>
    <property type="match status" value="3"/>
</dbReference>
<comment type="caution">
    <text evidence="5">The sequence shown here is derived from an EMBL/GenBank/DDBJ whole genome shotgun (WGS) entry which is preliminary data.</text>
</comment>
<dbReference type="PANTHER" id="PTHR10825:SF29">
    <property type="entry name" value="POLYCOMB GROUP RING FINGER PROTEIN 1"/>
    <property type="match status" value="1"/>
</dbReference>
<dbReference type="GO" id="GO:0000122">
    <property type="term" value="P:negative regulation of transcription by RNA polymerase II"/>
    <property type="evidence" value="ECO:0007669"/>
    <property type="project" value="TreeGrafter"/>
</dbReference>
<feature type="region of interest" description="Disordered" evidence="2">
    <location>
        <begin position="887"/>
        <end position="915"/>
    </location>
</feature>
<dbReference type="PROSITE" id="PS50111">
    <property type="entry name" value="CHEMOTAXIS_TRANSDUC_2"/>
    <property type="match status" value="1"/>
</dbReference>
<name>A0AAE4NNJ7_9CORY</name>
<dbReference type="InterPro" id="IPR004089">
    <property type="entry name" value="MCPsignal_dom"/>
</dbReference>
<dbReference type="PANTHER" id="PTHR10825">
    <property type="entry name" value="RING FINGER DOMAIN-CONTAINING, POLYCOMB GROUP COMPONENT"/>
    <property type="match status" value="1"/>
</dbReference>
<proteinExistence type="predicted"/>
<feature type="signal peptide" evidence="3">
    <location>
        <begin position="1"/>
        <end position="39"/>
    </location>
</feature>
<keyword evidence="1" id="KW-0807">Transducer</keyword>
<evidence type="ECO:0000313" key="5">
    <source>
        <dbReference type="EMBL" id="MDV2420498.1"/>
    </source>
</evidence>
<feature type="compositionally biased region" description="Low complexity" evidence="2">
    <location>
        <begin position="497"/>
        <end position="515"/>
    </location>
</feature>
<evidence type="ECO:0000313" key="6">
    <source>
        <dbReference type="Proteomes" id="UP001185706"/>
    </source>
</evidence>
<accession>A0AAE4NNJ7</accession>
<evidence type="ECO:0000256" key="2">
    <source>
        <dbReference type="SAM" id="MobiDB-lite"/>
    </source>
</evidence>
<sequence length="1283" mass="136202">MRYKHHHPAKTVTHCARKIMSVITAAAVGLSLSSAHALAQADQRDLGAEIADEQQARNYAIEMVSTNFPASQAAAEEVLRGGQEELSAYTKSGMDEARTQDLRQIVVTISSLSEENVQNAAKQALDAGDIDSLSNFIDTGWQTAQTEDDRATAWKATQAPEGSVLKAAAEKALSTDTEEALSEFASTGADKARWDDKRREVYELSRSPLPSVAAGASEALMTDTDTAIESYLRYGQFVDAAQDSEKMSITELVDTAIEESDKAQRAASFAATNADQAKRATEASRQATQKAKDEALAADAAQVRAGNAAASAGKLANQSAQVADNAVAAAAEARQALAQTADALARAASAASRARIAAQEAASRASAAGYDASMASQARQAAEQARDAARAADKAAQSFVHADAAAGFARTASGAAASAANNADAAAAAASEAADAAGAGDQAAAEARAGAARARAAASRARAASNEVDGIVNQITELVQKARTAARQAADHANKSAQAAEDAAREAGNASAAAQRAGANAQSAQEAALKSIEAINLANDIAKLSQEAATQRQEQEAQYLKDQAIQANEDEARDDKYKSDQLDRRKKFEATLRKLGAYSELEESADGSGASLSEPSDISELRDATIAAAIVGGPSVSEAAKLALSSGKDQDLRQFATNGYSAALIDDERNQLRTWWATDPNEEVRNGAEEWVNADGAVVHWFATDEVKRLRTPILLEKAWGLKENAGKAVQQAADAAISEGTYDALDDFVNGTGYSKALHEDQLQQAYELERTGGPELKAAAEAAILGDREGLNEFITIEAARKSANDAEKNTHDQQVNALLEKGFFAAHRAAEEAAKAQQSYFSAYGDARKAASFAQEATKWSGRAQQSAQRAHTSLASAQESLNFAKEQQQRAHTAANQAEQAANQASANSDQAQSFALDAHLSANQARSSAEQARGSAAAAGKDAAAAAQAADSAYQAATEKWQNEQVELQAAYEAGKIQDGVNTSSPGILESIKEAIGKEALNLLLDFIGVTDVINCFHGEISGCLWTAVSLLPASKLLKAGKAIPVLRRLLSKTGEIRHLLSARRAEHSTKLKELHNIPSCGLVSLSSSTSPNNRVQFAVNSTSFLERLRFEKIVSTKCTVGSISGRIYRGGNYHQLMTRAWTNPLQAFRVQRHHIISASVIKKEKGSLPKGMKPNNAPAIQMDPADHRNTLSWGNRASAKKYQEEQAQLVREGKIDEAFQREYEYIKNRFAGKYDQALDEMIDDALARGFLSKDFRIGNSRAADNLAMKPNYATLVA</sequence>
<reference evidence="5" key="1">
    <citation type="submission" date="2023-08" db="EMBL/GenBank/DDBJ databases">
        <title>Genomic characterization of the C. tuberculostearicum species complex, a ubiquitous member of the human skin microbiome.</title>
        <authorList>
            <person name="Ahmed N."/>
            <person name="Deming C."/>
            <person name="Conlan S."/>
            <person name="Segre J."/>
        </authorList>
    </citation>
    <scope>NUCLEOTIDE SEQUENCE</scope>
    <source>
        <strain evidence="5">CTNIH22</strain>
    </source>
</reference>
<dbReference type="RefSeq" id="WP_259887883.1">
    <property type="nucleotide sequence ID" value="NZ_JAVBIB010000033.1"/>
</dbReference>
<evidence type="ECO:0000256" key="1">
    <source>
        <dbReference type="PROSITE-ProRule" id="PRU00284"/>
    </source>
</evidence>
<organism evidence="5 6">
    <name type="scientific">Corynebacterium tuberculostearicum</name>
    <dbReference type="NCBI Taxonomy" id="38304"/>
    <lineage>
        <taxon>Bacteria</taxon>
        <taxon>Bacillati</taxon>
        <taxon>Actinomycetota</taxon>
        <taxon>Actinomycetes</taxon>
        <taxon>Mycobacteriales</taxon>
        <taxon>Corynebacteriaceae</taxon>
        <taxon>Corynebacterium</taxon>
    </lineage>
</organism>